<keyword evidence="7" id="KW-1185">Reference proteome</keyword>
<dbReference type="EMBL" id="JAKEVY010000005">
    <property type="protein sequence ID" value="MCF1716648.1"/>
    <property type="molecule type" value="Genomic_DNA"/>
</dbReference>
<evidence type="ECO:0000256" key="4">
    <source>
        <dbReference type="SAM" id="SignalP"/>
    </source>
</evidence>
<feature type="signal peptide" evidence="4">
    <location>
        <begin position="1"/>
        <end position="20"/>
    </location>
</feature>
<dbReference type="Gene3D" id="2.70.70.10">
    <property type="entry name" value="Glucose Permease (Domain IIA)"/>
    <property type="match status" value="1"/>
</dbReference>
<dbReference type="PANTHER" id="PTHR21666:SF289">
    <property type="entry name" value="L-ALA--D-GLU ENDOPEPTIDASE"/>
    <property type="match status" value="1"/>
</dbReference>
<feature type="region of interest" description="Disordered" evidence="3">
    <location>
        <begin position="269"/>
        <end position="301"/>
    </location>
</feature>
<evidence type="ECO:0000256" key="1">
    <source>
        <dbReference type="ARBA" id="ARBA00022729"/>
    </source>
</evidence>
<keyword evidence="1 4" id="KW-0732">Signal</keyword>
<dbReference type="PANTHER" id="PTHR21666">
    <property type="entry name" value="PEPTIDASE-RELATED"/>
    <property type="match status" value="1"/>
</dbReference>
<dbReference type="InterPro" id="IPR050570">
    <property type="entry name" value="Cell_wall_metabolism_enzyme"/>
</dbReference>
<feature type="domain" description="M23ase beta-sheet core" evidence="5">
    <location>
        <begin position="353"/>
        <end position="437"/>
    </location>
</feature>
<organism evidence="6 7">
    <name type="scientific">Flavihumibacter fluminis</name>
    <dbReference type="NCBI Taxonomy" id="2909236"/>
    <lineage>
        <taxon>Bacteria</taxon>
        <taxon>Pseudomonadati</taxon>
        <taxon>Bacteroidota</taxon>
        <taxon>Chitinophagia</taxon>
        <taxon>Chitinophagales</taxon>
        <taxon>Chitinophagaceae</taxon>
        <taxon>Flavihumibacter</taxon>
    </lineage>
</organism>
<evidence type="ECO:0000313" key="7">
    <source>
        <dbReference type="Proteomes" id="UP001200145"/>
    </source>
</evidence>
<dbReference type="CDD" id="cd12797">
    <property type="entry name" value="M23_peptidase"/>
    <property type="match status" value="1"/>
</dbReference>
<keyword evidence="2" id="KW-0175">Coiled coil</keyword>
<sequence>MIKKIWILLLIVASSLGTFAQNASSSADLKKQQAAIQKEIDELKQQLAETNKYKRKSLAELNLVQKKLRLRESQIKVINDQINLIQSDINQSWRDIVKLRAELDTLKIQYQKSVVYAYKNRSNYDFVNFIFSAGSFNDALKRMAYLKSYRAYREQQAINIANTQSQLEQKINNLNLSKKEKSSALEEQNKQFKVLAEERAEKNAVVSKIKSQERELTKEMTAKRKQDNKLKSAISAAIKREIAAEKKRLAELEKERKAKEDAARKAAAAAAAAAKKEEGSTAATKTPTKTVEEKPVSKPTSDADVMEIREEIKLASNIFEKNQGGLPWPVNSRRITMKFGRNKYEGLNVDYENEGITIEAEANSSIKAVFDGEVSAIFTIGSVQAVILKHGKYFTTYSNLSRVLVSKGDKVKTGQLIGRLEEKEGGRGELEFLITNDNQINLNPELWLGK</sequence>
<comment type="caution">
    <text evidence="6">The sequence shown here is derived from an EMBL/GenBank/DDBJ whole genome shotgun (WGS) entry which is preliminary data.</text>
</comment>
<dbReference type="InterPro" id="IPR011055">
    <property type="entry name" value="Dup_hybrid_motif"/>
</dbReference>
<gene>
    <name evidence="6" type="ORF">L0U88_18550</name>
</gene>
<evidence type="ECO:0000256" key="2">
    <source>
        <dbReference type="SAM" id="Coils"/>
    </source>
</evidence>
<evidence type="ECO:0000256" key="3">
    <source>
        <dbReference type="SAM" id="MobiDB-lite"/>
    </source>
</evidence>
<feature type="coiled-coil region" evidence="2">
    <location>
        <begin position="26"/>
        <end position="60"/>
    </location>
</feature>
<accession>A0ABS9BNS9</accession>
<dbReference type="RefSeq" id="WP_234867992.1">
    <property type="nucleotide sequence ID" value="NZ_JAKEVY010000005.1"/>
</dbReference>
<dbReference type="Proteomes" id="UP001200145">
    <property type="component" value="Unassembled WGS sequence"/>
</dbReference>
<proteinExistence type="predicted"/>
<reference evidence="6 7" key="1">
    <citation type="submission" date="2022-01" db="EMBL/GenBank/DDBJ databases">
        <title>Flavihumibacter sp. nov., isolated from sediment of a river.</title>
        <authorList>
            <person name="Liu H."/>
        </authorList>
    </citation>
    <scope>NUCLEOTIDE SEQUENCE [LARGE SCALE GENOMIC DNA]</scope>
    <source>
        <strain evidence="6 7">RY-1</strain>
    </source>
</reference>
<feature type="coiled-coil region" evidence="2">
    <location>
        <begin position="160"/>
        <end position="269"/>
    </location>
</feature>
<name>A0ABS9BNS9_9BACT</name>
<feature type="chain" id="PRO_5047528448" evidence="4">
    <location>
        <begin position="21"/>
        <end position="450"/>
    </location>
</feature>
<dbReference type="InterPro" id="IPR016047">
    <property type="entry name" value="M23ase_b-sheet_dom"/>
</dbReference>
<evidence type="ECO:0000313" key="6">
    <source>
        <dbReference type="EMBL" id="MCF1716648.1"/>
    </source>
</evidence>
<protein>
    <submittedName>
        <fullName evidence="6">Peptidoglycan DD-metalloendopeptidase family protein</fullName>
    </submittedName>
</protein>
<dbReference type="Gene3D" id="6.10.250.3150">
    <property type="match status" value="1"/>
</dbReference>
<dbReference type="Pfam" id="PF01551">
    <property type="entry name" value="Peptidase_M23"/>
    <property type="match status" value="1"/>
</dbReference>
<evidence type="ECO:0000259" key="5">
    <source>
        <dbReference type="Pfam" id="PF01551"/>
    </source>
</evidence>
<dbReference type="SUPFAM" id="SSF51261">
    <property type="entry name" value="Duplicated hybrid motif"/>
    <property type="match status" value="1"/>
</dbReference>